<protein>
    <submittedName>
        <fullName evidence="1">Uncharacterized protein</fullName>
    </submittedName>
</protein>
<keyword evidence="2" id="KW-1185">Reference proteome</keyword>
<comment type="caution">
    <text evidence="1">The sequence shown here is derived from an EMBL/GenBank/DDBJ whole genome shotgun (WGS) entry which is preliminary data.</text>
</comment>
<evidence type="ECO:0000313" key="1">
    <source>
        <dbReference type="EMBL" id="CAB3384064.1"/>
    </source>
</evidence>
<gene>
    <name evidence="1" type="ORF">CLODIP_2_CD10324</name>
</gene>
<sequence>MPPTWLEYHTQYLPSNKEYAVTIDCGTDGDVAVYMARTFYKSYYVPGFALNGVGYFVTKERQLFQASIFQVFAEADFKFDYFSQSGDSMVADDVVDETDQIKFGTFEIGGVRYCGMVDSQHTCHINFFAAPCYFNVKLGLVIIETG</sequence>
<evidence type="ECO:0000313" key="2">
    <source>
        <dbReference type="Proteomes" id="UP000494165"/>
    </source>
</evidence>
<dbReference type="AlphaFoldDB" id="A0A8S1DVN1"/>
<dbReference type="Proteomes" id="UP000494165">
    <property type="component" value="Unassembled WGS sequence"/>
</dbReference>
<reference evidence="1 2" key="1">
    <citation type="submission" date="2020-04" db="EMBL/GenBank/DDBJ databases">
        <authorList>
            <person name="Alioto T."/>
            <person name="Alioto T."/>
            <person name="Gomez Garrido J."/>
        </authorList>
    </citation>
    <scope>NUCLEOTIDE SEQUENCE [LARGE SCALE GENOMIC DNA]</scope>
</reference>
<name>A0A8S1DVN1_9INSE</name>
<organism evidence="1 2">
    <name type="scientific">Cloeon dipterum</name>
    <dbReference type="NCBI Taxonomy" id="197152"/>
    <lineage>
        <taxon>Eukaryota</taxon>
        <taxon>Metazoa</taxon>
        <taxon>Ecdysozoa</taxon>
        <taxon>Arthropoda</taxon>
        <taxon>Hexapoda</taxon>
        <taxon>Insecta</taxon>
        <taxon>Pterygota</taxon>
        <taxon>Palaeoptera</taxon>
        <taxon>Ephemeroptera</taxon>
        <taxon>Pisciforma</taxon>
        <taxon>Baetidae</taxon>
        <taxon>Cloeon</taxon>
    </lineage>
</organism>
<proteinExistence type="predicted"/>
<accession>A0A8S1DVN1</accession>
<dbReference type="EMBL" id="CADEPI010000334">
    <property type="protein sequence ID" value="CAB3384064.1"/>
    <property type="molecule type" value="Genomic_DNA"/>
</dbReference>